<protein>
    <submittedName>
        <fullName evidence="9">Insulin like peptide 1</fullName>
    </submittedName>
</protein>
<name>A0A977SQ79_ZOPAT</name>
<evidence type="ECO:0000313" key="9">
    <source>
        <dbReference type="EMBL" id="UXO98120.1"/>
    </source>
</evidence>
<dbReference type="Gene3D" id="1.10.100.10">
    <property type="entry name" value="Insulin-like"/>
    <property type="match status" value="1"/>
</dbReference>
<dbReference type="InterPro" id="IPR016179">
    <property type="entry name" value="Insulin-like"/>
</dbReference>
<organism evidence="9">
    <name type="scientific">Zophobas atratus</name>
    <name type="common">Giant mealworm beetle</name>
    <name type="synonym">Zophobas rugipes</name>
    <dbReference type="NCBI Taxonomy" id="7074"/>
    <lineage>
        <taxon>Eukaryota</taxon>
        <taxon>Metazoa</taxon>
        <taxon>Ecdysozoa</taxon>
        <taxon>Arthropoda</taxon>
        <taxon>Hexapoda</taxon>
        <taxon>Insecta</taxon>
        <taxon>Pterygota</taxon>
        <taxon>Neoptera</taxon>
        <taxon>Endopterygota</taxon>
        <taxon>Coleoptera</taxon>
        <taxon>Polyphaga</taxon>
        <taxon>Cucujiformia</taxon>
        <taxon>Tenebrionidae</taxon>
        <taxon>Zophobas</taxon>
    </lineage>
</organism>
<comment type="subcellular location">
    <subcellularLocation>
        <location evidence="6">Secreted</location>
    </subcellularLocation>
</comment>
<dbReference type="SUPFAM" id="SSF56994">
    <property type="entry name" value="Insulin-like"/>
    <property type="match status" value="1"/>
</dbReference>
<dbReference type="SMART" id="SM00078">
    <property type="entry name" value="IlGF"/>
    <property type="match status" value="1"/>
</dbReference>
<keyword evidence="5" id="KW-1015">Disulfide bond</keyword>
<evidence type="ECO:0000259" key="8">
    <source>
        <dbReference type="SMART" id="SM00078"/>
    </source>
</evidence>
<evidence type="ECO:0000256" key="1">
    <source>
        <dbReference type="ARBA" id="ARBA00009034"/>
    </source>
</evidence>
<dbReference type="EMBL" id="ON155982">
    <property type="protein sequence ID" value="UXO98120.1"/>
    <property type="molecule type" value="mRNA"/>
</dbReference>
<keyword evidence="3" id="KW-0165">Cleavage on pair of basic residues</keyword>
<proteinExistence type="evidence at transcript level"/>
<dbReference type="AlphaFoldDB" id="A0A977SQ79"/>
<reference evidence="9" key="1">
    <citation type="journal article" date="2022" name="J. Proteome Res.">
        <title>Neuropeptidomes of Tenebrio molitor L. and Zophobas atratus Fab. (Coleoptera, Polyphaga: Tenebrionidae).</title>
        <authorList>
            <person name="Marciniak P."/>
            <person name="Pacholska-Bogalska J."/>
            <person name="Ragionieri L."/>
        </authorList>
    </citation>
    <scope>NUCLEOTIDE SEQUENCE</scope>
    <source>
        <strain evidence="9">DN86172_c0_g2_i2</strain>
    </source>
</reference>
<dbReference type="GO" id="GO:0005576">
    <property type="term" value="C:extracellular region"/>
    <property type="evidence" value="ECO:0007669"/>
    <property type="project" value="UniProtKB-SubCell"/>
</dbReference>
<dbReference type="PRINTS" id="PR00276">
    <property type="entry name" value="INSULINFAMLY"/>
</dbReference>
<dbReference type="InterPro" id="IPR036438">
    <property type="entry name" value="Insulin-like_sf"/>
</dbReference>
<feature type="signal peptide" evidence="7">
    <location>
        <begin position="1"/>
        <end position="19"/>
    </location>
</feature>
<accession>A0A977SQ79</accession>
<dbReference type="InterPro" id="IPR022353">
    <property type="entry name" value="Insulin_CS"/>
</dbReference>
<sequence>MDKRVIFLFFLLNVVSVWSSPRMVHLMNKREVYYCGSKLASALALVCNGKYNSPSKKSFDDLLAYDEYNEFFPSETDEDTQFDFPFLQKGAANSLLPMRFRKSKGIVDECCRKPCTLKHLELYCA</sequence>
<evidence type="ECO:0000256" key="3">
    <source>
        <dbReference type="ARBA" id="ARBA00022685"/>
    </source>
</evidence>
<dbReference type="Pfam" id="PF00049">
    <property type="entry name" value="Insulin"/>
    <property type="match status" value="1"/>
</dbReference>
<comment type="subunit">
    <text evidence="2">Heterodimer of a B chain and an A chain linked by two disulfide bonds.</text>
</comment>
<evidence type="ECO:0000256" key="4">
    <source>
        <dbReference type="ARBA" id="ARBA00022729"/>
    </source>
</evidence>
<evidence type="ECO:0000256" key="7">
    <source>
        <dbReference type="SAM" id="SignalP"/>
    </source>
</evidence>
<feature type="domain" description="Insulin-like" evidence="8">
    <location>
        <begin position="32"/>
        <end position="124"/>
    </location>
</feature>
<dbReference type="PROSITE" id="PS00262">
    <property type="entry name" value="INSULIN"/>
    <property type="match status" value="1"/>
</dbReference>
<keyword evidence="6" id="KW-0964">Secreted</keyword>
<dbReference type="PANTHER" id="PTHR13647">
    <property type="entry name" value="INSULIN-LIKE PEPTIDE 2-RELATED"/>
    <property type="match status" value="1"/>
</dbReference>
<evidence type="ECO:0000256" key="6">
    <source>
        <dbReference type="RuleBase" id="RU000406"/>
    </source>
</evidence>
<dbReference type="GO" id="GO:0005179">
    <property type="term" value="F:hormone activity"/>
    <property type="evidence" value="ECO:0007669"/>
    <property type="project" value="InterPro"/>
</dbReference>
<dbReference type="InterPro" id="IPR022352">
    <property type="entry name" value="Ins/IGF/rlx"/>
</dbReference>
<comment type="similarity">
    <text evidence="1 6">Belongs to the insulin family.</text>
</comment>
<feature type="chain" id="PRO_5037248541" evidence="7">
    <location>
        <begin position="20"/>
        <end position="125"/>
    </location>
</feature>
<evidence type="ECO:0000256" key="2">
    <source>
        <dbReference type="ARBA" id="ARBA00011207"/>
    </source>
</evidence>
<dbReference type="PANTHER" id="PTHR13647:SF4">
    <property type="entry name" value="INSULIN-LIKE PEPTIDE 1-RELATED"/>
    <property type="match status" value="1"/>
</dbReference>
<evidence type="ECO:0000256" key="5">
    <source>
        <dbReference type="ARBA" id="ARBA00023157"/>
    </source>
</evidence>
<keyword evidence="4 7" id="KW-0732">Signal</keyword>